<dbReference type="Pfam" id="PF02621">
    <property type="entry name" value="VitK2_biosynth"/>
    <property type="match status" value="1"/>
</dbReference>
<dbReference type="InterPro" id="IPR003773">
    <property type="entry name" value="Menaquinone_biosynth"/>
</dbReference>
<sequence length="156" mass="17945">MHYQEEPYLHYMRIIKVSAVSYANTFPFIYGLENTLIREKIVLQKDYPALCAMNLLEDKVDIGLVPITVIPELDFYEIISEYCIGANKEVRSVILVCNGPLKKLKRIFLDYQSGTSVNLVKVLAMYYWDIDVQWLPTTEGFENNIKNDQDGAVLIG</sequence>
<name>X1A9J0_9ZZZZ</name>
<dbReference type="AlphaFoldDB" id="X1A9J0"/>
<dbReference type="GO" id="GO:0009234">
    <property type="term" value="P:menaquinone biosynthetic process"/>
    <property type="evidence" value="ECO:0007669"/>
    <property type="project" value="UniProtKB-KW"/>
</dbReference>
<gene>
    <name evidence="3" type="ORF">S01H4_05148</name>
</gene>
<dbReference type="Gene3D" id="3.40.190.10">
    <property type="entry name" value="Periplasmic binding protein-like II"/>
    <property type="match status" value="1"/>
</dbReference>
<comment type="caution">
    <text evidence="3">The sequence shown here is derived from an EMBL/GenBank/DDBJ whole genome shotgun (WGS) entry which is preliminary data.</text>
</comment>
<keyword evidence="1" id="KW-0474">Menaquinone biosynthesis</keyword>
<dbReference type="GO" id="GO:0016829">
    <property type="term" value="F:lyase activity"/>
    <property type="evidence" value="ECO:0007669"/>
    <property type="project" value="UniProtKB-KW"/>
</dbReference>
<dbReference type="SUPFAM" id="SSF53850">
    <property type="entry name" value="Periplasmic binding protein-like II"/>
    <property type="match status" value="1"/>
</dbReference>
<dbReference type="PANTHER" id="PTHR37690">
    <property type="entry name" value="CHORISMATE DEHYDRATASE"/>
    <property type="match status" value="1"/>
</dbReference>
<proteinExistence type="predicted"/>
<evidence type="ECO:0008006" key="4">
    <source>
        <dbReference type="Google" id="ProtNLM"/>
    </source>
</evidence>
<evidence type="ECO:0000256" key="1">
    <source>
        <dbReference type="ARBA" id="ARBA00022428"/>
    </source>
</evidence>
<feature type="non-terminal residue" evidence="3">
    <location>
        <position position="156"/>
    </location>
</feature>
<accession>X1A9J0</accession>
<protein>
    <recommendedName>
        <fullName evidence="4">LysR substrate-binding domain-containing protein</fullName>
    </recommendedName>
</protein>
<reference evidence="3" key="1">
    <citation type="journal article" date="2014" name="Front. Microbiol.">
        <title>High frequency of phylogenetically diverse reductive dehalogenase-homologous genes in deep subseafloor sedimentary metagenomes.</title>
        <authorList>
            <person name="Kawai M."/>
            <person name="Futagami T."/>
            <person name="Toyoda A."/>
            <person name="Takaki Y."/>
            <person name="Nishi S."/>
            <person name="Hori S."/>
            <person name="Arai W."/>
            <person name="Tsubouchi T."/>
            <person name="Morono Y."/>
            <person name="Uchiyama I."/>
            <person name="Ito T."/>
            <person name="Fujiyama A."/>
            <person name="Inagaki F."/>
            <person name="Takami H."/>
        </authorList>
    </citation>
    <scope>NUCLEOTIDE SEQUENCE</scope>
    <source>
        <strain evidence="3">Expedition CK06-06</strain>
    </source>
</reference>
<evidence type="ECO:0000256" key="2">
    <source>
        <dbReference type="ARBA" id="ARBA00023239"/>
    </source>
</evidence>
<dbReference type="PANTHER" id="PTHR37690:SF1">
    <property type="entry name" value="CHORISMATE DEHYDRATASE"/>
    <property type="match status" value="1"/>
</dbReference>
<organism evidence="3">
    <name type="scientific">marine sediment metagenome</name>
    <dbReference type="NCBI Taxonomy" id="412755"/>
    <lineage>
        <taxon>unclassified sequences</taxon>
        <taxon>metagenomes</taxon>
        <taxon>ecological metagenomes</taxon>
    </lineage>
</organism>
<keyword evidence="2" id="KW-0456">Lyase</keyword>
<dbReference type="EMBL" id="BART01001464">
    <property type="protein sequence ID" value="GAG69373.1"/>
    <property type="molecule type" value="Genomic_DNA"/>
</dbReference>
<evidence type="ECO:0000313" key="3">
    <source>
        <dbReference type="EMBL" id="GAG69373.1"/>
    </source>
</evidence>
<dbReference type="InterPro" id="IPR030868">
    <property type="entry name" value="MqnA"/>
</dbReference>